<accession>A0AAE3XK60</accession>
<dbReference type="Pfam" id="PF18962">
    <property type="entry name" value="Por_Secre_tail"/>
    <property type="match status" value="1"/>
</dbReference>
<dbReference type="EMBL" id="JAVDQD010000001">
    <property type="protein sequence ID" value="MDR6237271.1"/>
    <property type="molecule type" value="Genomic_DNA"/>
</dbReference>
<evidence type="ECO:0000313" key="4">
    <source>
        <dbReference type="Proteomes" id="UP001185092"/>
    </source>
</evidence>
<feature type="signal peptide" evidence="1">
    <location>
        <begin position="1"/>
        <end position="26"/>
    </location>
</feature>
<evidence type="ECO:0000313" key="3">
    <source>
        <dbReference type="EMBL" id="MDR6237271.1"/>
    </source>
</evidence>
<gene>
    <name evidence="3" type="ORF">HNQ88_000247</name>
</gene>
<keyword evidence="4" id="KW-1185">Reference proteome</keyword>
<keyword evidence="1" id="KW-0732">Signal</keyword>
<sequence length="1477" mass="161277">MEKMTRSVRLLSLLCFFLLIHHFAKAQVQKAEFFWNEDPGEGNGILMEAVDGSFDQSVEALIKNEASVPSQDGVHQLNIRVYDKSLEQWGPVLTTIVVAGNTSAPILKYEREEFETYAGIPVDISLDKLAYEDKDSPKGSIFVILSEGDNYTFDGTVVTPDYAFEGIINVPVKLSDGLNESNTHIVPVKVNPKPSTVVRAEYYWGEDPGEGNGTAIEAKDGSYDSFVEMLSAKEVDMPSAGVHQFSIRVQNEMLEWGPALTTIIVTGNTSKPLLKYERKEYITYAGDAVEILLSDLAVEDKDSDISSLRVILEEGNEYTIDGTSVTPNYTVEGTIIVPVKVTDGSNVSNTLNVPIIVKKRPSTVVSAEYFWNNDPGEGNGIPFAAKDGNFDSFSEMLQAKDVELPFESGIHQFNIRVRNEMLEWGPVLTTIVVLGDVENHGDGVPVITGLSNPLVIEQNATLDLALNNFVVTDSDSDFPADFTLTIMDGDNYTLQDNAITPDADFNGTLTVRARVNDGTNDSNIYPFSIIVNEAINQAPIITGLANDLSTNENTALTIELSDLTVTDADSDYPTDFTLTVLDGDNYTVEGTTITPAQDYVGELKVNVKVNDGISDSEEFEATVTVIDIVEEDEIPVITGLANDLSTNENTALTIELSDLTVTDADSDYPTDFTLTVLDGDNYTVEGTTITPAQDYVGELTVNVKVNDGISDSEEFEATVTVIDIVEEDEIPVITGLANDLSTNENTALTIELSDLTVTDADSDYPTDFTLTVIDGDNYTVNGTTITPAQDYVGELKVNVKVNDGISDSEAFEATVTVIDIVEEDEVPVITGLENDLSTNENTALTIDLSDLTVTDADSDYPTDFTLTVLDGDNYTVEGTTITPAQDYVGELIVNVKVNDGISDSEVFEAMVTVIDIVEEDEIPVITGLANDLSTNENTALTIELSDLIVTDADSNYPTDFTLTVIDGDNYTVNGTTITPDQDFVGELTVNVKVNDGISDSEVFEATVTVIDIVEEDEIPVITGLVNDLSTNENTALTIELSDLTVTDADSNYPTDFTLVVIDGDNYTVNGTTITPSQDFIGTLTVSLKVNDGVSDSEVFEATVTVIDVIEPDELPLILAFKDDYVLGTAERLTLNIDDLIIKNEGNVDLSQWQLVVEEGQNYSKIDNTIFLNDGFEGTVISVNMHLTNGSLTSESAALAIGVVLHQLEIDKAKDSYAVEEDMPFALTLDLLEVQNAELYSNISIEILEGENYQILDGGIIMPSTDFNGELDIPIRLVSNESESPIYDFPLLVVPVNDKPVIVSADTLEMQQNKTLQITLEDLEIYDVDSQPEKFFIKVLEGANYTFDGNEIVPFENYLGELSVAIQVSDGESVSEIRFVKVNVKEGEIVEPTSIEEVIYNMKIYPNPTTEKLYVDFEGAANMKFDIYVFDVSGKLLIHKMDSNLSNGIEVSSLPDGVYSLRILADKTEIYNFKFVKN</sequence>
<proteinExistence type="predicted"/>
<name>A0AAE3XK60_9BACT</name>
<feature type="domain" description="Secretion system C-terminal sorting" evidence="2">
    <location>
        <begin position="1403"/>
        <end position="1470"/>
    </location>
</feature>
<evidence type="ECO:0000259" key="2">
    <source>
        <dbReference type="Pfam" id="PF18962"/>
    </source>
</evidence>
<dbReference type="InterPro" id="IPR026444">
    <property type="entry name" value="Secre_tail"/>
</dbReference>
<dbReference type="RefSeq" id="WP_338390297.1">
    <property type="nucleotide sequence ID" value="NZ_AP025305.1"/>
</dbReference>
<reference evidence="3" key="1">
    <citation type="submission" date="2023-07" db="EMBL/GenBank/DDBJ databases">
        <title>Genomic Encyclopedia of Type Strains, Phase IV (KMG-IV): sequencing the most valuable type-strain genomes for metagenomic binning, comparative biology and taxonomic classification.</title>
        <authorList>
            <person name="Goeker M."/>
        </authorList>
    </citation>
    <scope>NUCLEOTIDE SEQUENCE</scope>
    <source>
        <strain evidence="3">DSM 26174</strain>
    </source>
</reference>
<organism evidence="3 4">
    <name type="scientific">Aureibacter tunicatorum</name>
    <dbReference type="NCBI Taxonomy" id="866807"/>
    <lineage>
        <taxon>Bacteria</taxon>
        <taxon>Pseudomonadati</taxon>
        <taxon>Bacteroidota</taxon>
        <taxon>Cytophagia</taxon>
        <taxon>Cytophagales</taxon>
        <taxon>Persicobacteraceae</taxon>
        <taxon>Aureibacter</taxon>
    </lineage>
</organism>
<feature type="chain" id="PRO_5041983100" description="Secretion system C-terminal sorting domain-containing protein" evidence="1">
    <location>
        <begin position="27"/>
        <end position="1477"/>
    </location>
</feature>
<dbReference type="Proteomes" id="UP001185092">
    <property type="component" value="Unassembled WGS sequence"/>
</dbReference>
<dbReference type="NCBIfam" id="TIGR04183">
    <property type="entry name" value="Por_Secre_tail"/>
    <property type="match status" value="1"/>
</dbReference>
<evidence type="ECO:0000256" key="1">
    <source>
        <dbReference type="SAM" id="SignalP"/>
    </source>
</evidence>
<protein>
    <recommendedName>
        <fullName evidence="2">Secretion system C-terminal sorting domain-containing protein</fullName>
    </recommendedName>
</protein>
<comment type="caution">
    <text evidence="3">The sequence shown here is derived from an EMBL/GenBank/DDBJ whole genome shotgun (WGS) entry which is preliminary data.</text>
</comment>